<comment type="subcellular location">
    <subcellularLocation>
        <location evidence="1">Cytoplasm</location>
    </subcellularLocation>
</comment>
<organism evidence="13 14">
    <name type="scientific">Nocardioides perillae</name>
    <dbReference type="NCBI Taxonomy" id="1119534"/>
    <lineage>
        <taxon>Bacteria</taxon>
        <taxon>Bacillati</taxon>
        <taxon>Actinomycetota</taxon>
        <taxon>Actinomycetes</taxon>
        <taxon>Propionibacteriales</taxon>
        <taxon>Nocardioidaceae</taxon>
        <taxon>Nocardioides</taxon>
    </lineage>
</organism>
<dbReference type="GO" id="GO:0005737">
    <property type="term" value="C:cytoplasm"/>
    <property type="evidence" value="ECO:0007669"/>
    <property type="project" value="UniProtKB-SubCell"/>
</dbReference>
<evidence type="ECO:0000313" key="14">
    <source>
        <dbReference type="Proteomes" id="UP000544110"/>
    </source>
</evidence>
<dbReference type="GO" id="GO:0032259">
    <property type="term" value="P:methylation"/>
    <property type="evidence" value="ECO:0007669"/>
    <property type="project" value="UniProtKB-KW"/>
</dbReference>
<keyword evidence="5" id="KW-0963">Cytoplasm</keyword>
<evidence type="ECO:0000256" key="10">
    <source>
        <dbReference type="ARBA" id="ARBA00031323"/>
    </source>
</evidence>
<evidence type="ECO:0000256" key="2">
    <source>
        <dbReference type="ARBA" id="ARBA00005369"/>
    </source>
</evidence>
<evidence type="ECO:0000256" key="3">
    <source>
        <dbReference type="ARBA" id="ARBA00011890"/>
    </source>
</evidence>
<evidence type="ECO:0000256" key="6">
    <source>
        <dbReference type="ARBA" id="ARBA00022603"/>
    </source>
</evidence>
<evidence type="ECO:0000256" key="4">
    <source>
        <dbReference type="ARBA" id="ARBA00013346"/>
    </source>
</evidence>
<evidence type="ECO:0000256" key="1">
    <source>
        <dbReference type="ARBA" id="ARBA00004496"/>
    </source>
</evidence>
<dbReference type="PANTHER" id="PTHR11579">
    <property type="entry name" value="PROTEIN-L-ISOASPARTATE O-METHYLTRANSFERASE"/>
    <property type="match status" value="1"/>
</dbReference>
<dbReference type="EMBL" id="JACCAC010000001">
    <property type="protein sequence ID" value="NYG54041.1"/>
    <property type="molecule type" value="Genomic_DNA"/>
</dbReference>
<dbReference type="Gene3D" id="3.40.50.150">
    <property type="entry name" value="Vaccinia Virus protein VP39"/>
    <property type="match status" value="1"/>
</dbReference>
<name>A0A7Y9UL60_9ACTN</name>
<evidence type="ECO:0000313" key="13">
    <source>
        <dbReference type="EMBL" id="NYG54041.1"/>
    </source>
</evidence>
<dbReference type="GO" id="GO:0004719">
    <property type="term" value="F:protein-L-isoaspartate (D-aspartate) O-methyltransferase activity"/>
    <property type="evidence" value="ECO:0007669"/>
    <property type="project" value="UniProtKB-EC"/>
</dbReference>
<evidence type="ECO:0000256" key="8">
    <source>
        <dbReference type="ARBA" id="ARBA00022691"/>
    </source>
</evidence>
<keyword evidence="6 13" id="KW-0489">Methyltransferase</keyword>
<protein>
    <recommendedName>
        <fullName evidence="4">Protein-L-isoaspartate O-methyltransferase</fullName>
        <ecNumber evidence="3">2.1.1.77</ecNumber>
    </recommendedName>
    <alternativeName>
        <fullName evidence="11">L-isoaspartyl protein carboxyl methyltransferase</fullName>
    </alternativeName>
    <alternativeName>
        <fullName evidence="9">Protein L-isoaspartyl methyltransferase</fullName>
    </alternativeName>
    <alternativeName>
        <fullName evidence="10">Protein-beta-aspartate methyltransferase</fullName>
    </alternativeName>
</protein>
<evidence type="ECO:0000256" key="9">
    <source>
        <dbReference type="ARBA" id="ARBA00030757"/>
    </source>
</evidence>
<evidence type="ECO:0000256" key="11">
    <source>
        <dbReference type="ARBA" id="ARBA00031350"/>
    </source>
</evidence>
<proteinExistence type="inferred from homology"/>
<keyword evidence="14" id="KW-1185">Reference proteome</keyword>
<dbReference type="AlphaFoldDB" id="A0A7Y9UL60"/>
<evidence type="ECO:0000256" key="12">
    <source>
        <dbReference type="SAM" id="MobiDB-lite"/>
    </source>
</evidence>
<sequence>MLSTDLPSTSGSGLADPVADAFAATPRCDFLPPEQQRRAGDDRPLDIGHGQTCSQPRTVEVMLRLLDVHPGHQVLDVGSGSGWTTALLAHLVGPDGLVHAVEREPALAQRAAADVAALGRWWVSVTTAVPGVLGLPDEAPYDRVLVSADGGRLPHELVDQLADDGVLVAPVAGVLTRVRRHGRGLLRSEHGHYRFVALR</sequence>
<dbReference type="Pfam" id="PF01135">
    <property type="entry name" value="PCMT"/>
    <property type="match status" value="1"/>
</dbReference>
<feature type="compositionally biased region" description="Basic and acidic residues" evidence="12">
    <location>
        <begin position="35"/>
        <end position="46"/>
    </location>
</feature>
<keyword evidence="7 13" id="KW-0808">Transferase</keyword>
<keyword evidence="8" id="KW-0949">S-adenosyl-L-methionine</keyword>
<reference evidence="13 14" key="1">
    <citation type="submission" date="2020-07" db="EMBL/GenBank/DDBJ databases">
        <title>Sequencing the genomes of 1000 actinobacteria strains.</title>
        <authorList>
            <person name="Klenk H.-P."/>
        </authorList>
    </citation>
    <scope>NUCLEOTIDE SEQUENCE [LARGE SCALE GENOMIC DNA]</scope>
    <source>
        <strain evidence="13 14">DSM 24552</strain>
    </source>
</reference>
<dbReference type="RefSeq" id="WP_179516745.1">
    <property type="nucleotide sequence ID" value="NZ_JACCAC010000001.1"/>
</dbReference>
<comment type="caution">
    <text evidence="13">The sequence shown here is derived from an EMBL/GenBank/DDBJ whole genome shotgun (WGS) entry which is preliminary data.</text>
</comment>
<dbReference type="EC" id="2.1.1.77" evidence="3"/>
<dbReference type="PANTHER" id="PTHR11579:SF0">
    <property type="entry name" value="PROTEIN-L-ISOASPARTATE(D-ASPARTATE) O-METHYLTRANSFERASE"/>
    <property type="match status" value="1"/>
</dbReference>
<evidence type="ECO:0000256" key="5">
    <source>
        <dbReference type="ARBA" id="ARBA00022490"/>
    </source>
</evidence>
<accession>A0A7Y9UL60</accession>
<dbReference type="InterPro" id="IPR000682">
    <property type="entry name" value="PCMT"/>
</dbReference>
<gene>
    <name evidence="13" type="ORF">BJ989_000345</name>
</gene>
<evidence type="ECO:0000256" key="7">
    <source>
        <dbReference type="ARBA" id="ARBA00022679"/>
    </source>
</evidence>
<dbReference type="InterPro" id="IPR029063">
    <property type="entry name" value="SAM-dependent_MTases_sf"/>
</dbReference>
<dbReference type="Proteomes" id="UP000544110">
    <property type="component" value="Unassembled WGS sequence"/>
</dbReference>
<dbReference type="SUPFAM" id="SSF53335">
    <property type="entry name" value="S-adenosyl-L-methionine-dependent methyltransferases"/>
    <property type="match status" value="1"/>
</dbReference>
<feature type="region of interest" description="Disordered" evidence="12">
    <location>
        <begin position="31"/>
        <end position="52"/>
    </location>
</feature>
<comment type="similarity">
    <text evidence="2">Belongs to the methyltransferase superfamily. L-isoaspartyl/D-aspartyl protein methyltransferase family.</text>
</comment>